<proteinExistence type="predicted"/>
<feature type="region of interest" description="Disordered" evidence="1">
    <location>
        <begin position="107"/>
        <end position="209"/>
    </location>
</feature>
<dbReference type="EMBL" id="CAMXCT020001001">
    <property type="protein sequence ID" value="CAL1138930.1"/>
    <property type="molecule type" value="Genomic_DNA"/>
</dbReference>
<sequence>LHGSKQWTLKVPRWTFMNRCEKAEAVKESEIEEESNGMFLLTFFAMFADQLPVDTEFIEALVWASLQLGLNPHLRNRAEHQAKNSAWAEGESAILRSFVSYVMTRVDNENNDDNDEEITPTEPEESEEEEEDHQDENHEAKEKKETYETEEANSEELGLLEDAPAEEPEEEVKVVDEPLDDDDDVKGREPTVEVVGKGCTSSATGPVNPDAVDTLSWSWDDYWFEAGSQPTKEDMVAWKEEGYKFTPKELAAFNLSPDGMPSHVKPGKRLRQDTGKGPENAENTHEKVEPGSSHMGEEQKNDTYSVLASDDDDADKQAFKAQKKMRKAVREEEQEAEDPDKFLREAEEASDDENEEPEEKPTKKKKRDQENCDEHAKEDKAHKKRSKDGKNKEHSGKDEPNDDSKEGQQKEKRSPAINLDLATSNEESEEVEVMSSKGTPEKQQGKPTSKSSKVEKPAGKPKKDSRKLADSPFVKKTRENRQRDKAEQEVGKHLQKMAMKDETEKQEQNPPKKKKAKTDPAVRNLDREFKEAEDGVEGGDVARRELMDFLKSYTLYAPDNLPNPAKDGAELSAISPVLAYRSFYVYPVPKDIPRVEKVNAYLQLRFKARNRGPVLSSWLDGKQCQSPDRLGGCYIRSTMSSSMPQPLKRQSKWGTQFHYGKQCGWLTAVHLILKLKPGAVAHCGPPCGSFVWLNSATSRSPYLEKLYRRTSKALRAKVAARAKTTTKSGAKGLRASAVYPLRYGKAVASYHKKYVLVPGTFRESHAALDDVKAFLKDDAGVRVDEAMDKDEAAEKEHTNMSKAEKKLAKAKEQSRSDPTATKSLEKEVQEAKVAKVERGASAATIPGTDGPTEGTGGGNAKAVTTSAQPGLHRDIKSKRILESQPTLHYEGEEETNPAKKKQATASKAKPKPPQDAGQEKKQKNATRTPDAKALPKPTRATSPKIEVTTPDPTTASAVQQSLNRAPTFVEAQQLAYQSSESDSEENGGGGDPDPNVPTAEQVAAKKRAHARKTCPPEIQKAAKAAHRSDKIAILFDQWLTCEGHWRQSSLFLQLKTEKRFRKRGARKWLTESELAMRYGSTDMARKIVQAKLDDPDMQSHVRPHPDCPHGADMKQFLVWTNDSEEDLEDAVTTSLFSAMDDDQEDTRRGRSRTRSNRRKDKGKKKKTKSKKDSKAPKKGKKTKKRSTSSESSQSSSSSSSESSAAKSSSQSSSSPSRKDKKRKRKSGDGKQDKKSKGKDGKPKTEDNGKRKGHKEETEEEKHKRENKEIEKKSKEIIRKKCAAANKAGPELAMFTVVTKLANCLAKASLAEVKAQSMSTNMKDMLIAEIKPHTKKLQKDREGSDYRDEKNNDVVQQAVEDVSMGISSVHRAMKRIRAHVKESGVLAVHSDSVKLGTKSGHNDARDFFGFTSVPEIEKIWVPVADEKNPNGYCLQEQPILFPHRIIWWVKFEGTGNSTSSFGNSSALGILHKYAFCATLSQKTLANMLAEQLLYWGAGTLQQKLDRAYQGSQKIWRHLAHCEGLEWQIDLRADEKCYALTVAHDTVIDGPWKM</sequence>
<reference evidence="3" key="2">
    <citation type="submission" date="2024-04" db="EMBL/GenBank/DDBJ databases">
        <authorList>
            <person name="Chen Y."/>
            <person name="Shah S."/>
            <person name="Dougan E. K."/>
            <person name="Thang M."/>
            <person name="Chan C."/>
        </authorList>
    </citation>
    <scope>NUCLEOTIDE SEQUENCE [LARGE SCALE GENOMIC DNA]</scope>
</reference>
<feature type="compositionally biased region" description="Basic and acidic residues" evidence="1">
    <location>
        <begin position="282"/>
        <end position="301"/>
    </location>
</feature>
<feature type="region of interest" description="Disordered" evidence="1">
    <location>
        <begin position="789"/>
        <end position="1014"/>
    </location>
</feature>
<evidence type="ECO:0000313" key="2">
    <source>
        <dbReference type="EMBL" id="CAI3985555.1"/>
    </source>
</evidence>
<feature type="compositionally biased region" description="Low complexity" evidence="1">
    <location>
        <begin position="1188"/>
        <end position="1215"/>
    </location>
</feature>
<gene>
    <name evidence="2" type="ORF">C1SCF055_LOCUS12993</name>
</gene>
<keyword evidence="4" id="KW-1185">Reference proteome</keyword>
<name>A0A9P1C6J6_9DINO</name>
<feature type="region of interest" description="Disordered" evidence="1">
    <location>
        <begin position="254"/>
        <end position="523"/>
    </location>
</feature>
<feature type="compositionally biased region" description="Basic and acidic residues" evidence="1">
    <location>
        <begin position="1226"/>
        <end position="1271"/>
    </location>
</feature>
<reference evidence="2" key="1">
    <citation type="submission" date="2022-10" db="EMBL/GenBank/DDBJ databases">
        <authorList>
            <person name="Chen Y."/>
            <person name="Dougan E. K."/>
            <person name="Chan C."/>
            <person name="Rhodes N."/>
            <person name="Thang M."/>
        </authorList>
    </citation>
    <scope>NUCLEOTIDE SEQUENCE</scope>
</reference>
<feature type="compositionally biased region" description="Basic residues" evidence="1">
    <location>
        <begin position="1176"/>
        <end position="1186"/>
    </location>
</feature>
<evidence type="ECO:0000313" key="3">
    <source>
        <dbReference type="EMBL" id="CAL1138930.1"/>
    </source>
</evidence>
<feature type="compositionally biased region" description="Basic and acidic residues" evidence="1">
    <location>
        <begin position="452"/>
        <end position="469"/>
    </location>
</feature>
<feature type="compositionally biased region" description="Basic and acidic residues" evidence="1">
    <location>
        <begin position="789"/>
        <end position="815"/>
    </location>
</feature>
<dbReference type="EMBL" id="CAMXCT030001001">
    <property type="protein sequence ID" value="CAL4772867.1"/>
    <property type="molecule type" value="Genomic_DNA"/>
</dbReference>
<feature type="non-terminal residue" evidence="2">
    <location>
        <position position="1"/>
    </location>
</feature>
<organism evidence="2">
    <name type="scientific">Cladocopium goreaui</name>
    <dbReference type="NCBI Taxonomy" id="2562237"/>
    <lineage>
        <taxon>Eukaryota</taxon>
        <taxon>Sar</taxon>
        <taxon>Alveolata</taxon>
        <taxon>Dinophyceae</taxon>
        <taxon>Suessiales</taxon>
        <taxon>Symbiodiniaceae</taxon>
        <taxon>Cladocopium</taxon>
    </lineage>
</organism>
<accession>A0A9P1C6J6</accession>
<feature type="compositionally biased region" description="Basic and acidic residues" evidence="1">
    <location>
        <begin position="871"/>
        <end position="881"/>
    </location>
</feature>
<feature type="compositionally biased region" description="Acidic residues" evidence="1">
    <location>
        <begin position="109"/>
        <end position="134"/>
    </location>
</feature>
<feature type="compositionally biased region" description="Basic and acidic residues" evidence="1">
    <location>
        <begin position="135"/>
        <end position="147"/>
    </location>
</feature>
<feature type="compositionally biased region" description="Basic residues" evidence="1">
    <location>
        <begin position="1149"/>
        <end position="1169"/>
    </location>
</feature>
<feature type="compositionally biased region" description="Basic and acidic residues" evidence="1">
    <location>
        <begin position="476"/>
        <end position="507"/>
    </location>
</feature>
<feature type="non-terminal residue" evidence="2">
    <location>
        <position position="1552"/>
    </location>
</feature>
<feature type="compositionally biased region" description="Acidic residues" evidence="1">
    <location>
        <begin position="348"/>
        <end position="358"/>
    </location>
</feature>
<feature type="compositionally biased region" description="Basic and acidic residues" evidence="1">
    <location>
        <begin position="367"/>
        <end position="381"/>
    </location>
</feature>
<evidence type="ECO:0000313" key="4">
    <source>
        <dbReference type="Proteomes" id="UP001152797"/>
    </source>
</evidence>
<feature type="region of interest" description="Disordered" evidence="1">
    <location>
        <begin position="1134"/>
        <end position="1271"/>
    </location>
</feature>
<feature type="compositionally biased region" description="Basic and acidic residues" evidence="1">
    <location>
        <begin position="823"/>
        <end position="838"/>
    </location>
</feature>
<feature type="compositionally biased region" description="Polar residues" evidence="1">
    <location>
        <begin position="950"/>
        <end position="964"/>
    </location>
</feature>
<comment type="caution">
    <text evidence="2">The sequence shown here is derived from an EMBL/GenBank/DDBJ whole genome shotgun (WGS) entry which is preliminary data.</text>
</comment>
<feature type="compositionally biased region" description="Basic and acidic residues" evidence="1">
    <location>
        <begin position="388"/>
        <end position="414"/>
    </location>
</feature>
<evidence type="ECO:0000256" key="1">
    <source>
        <dbReference type="SAM" id="MobiDB-lite"/>
    </source>
</evidence>
<dbReference type="Proteomes" id="UP001152797">
    <property type="component" value="Unassembled WGS sequence"/>
</dbReference>
<dbReference type="EMBL" id="CAMXCT010001001">
    <property type="protein sequence ID" value="CAI3985555.1"/>
    <property type="molecule type" value="Genomic_DNA"/>
</dbReference>
<protein>
    <submittedName>
        <fullName evidence="2">Uncharacterized protein</fullName>
    </submittedName>
</protein>